<dbReference type="AlphaFoldDB" id="A0A371K0R9"/>
<reference evidence="2 3" key="1">
    <citation type="submission" date="2018-08" db="EMBL/GenBank/DDBJ databases">
        <title>Lysobacter sp. zong2l5, whole genome shotgun sequence.</title>
        <authorList>
            <person name="Zhang X."/>
            <person name="Feng G."/>
            <person name="Zhu H."/>
        </authorList>
    </citation>
    <scope>NUCLEOTIDE SEQUENCE [LARGE SCALE GENOMIC DNA]</scope>
    <source>
        <strain evidence="3">zong2l5</strain>
    </source>
</reference>
<dbReference type="Gene3D" id="3.60.21.10">
    <property type="match status" value="1"/>
</dbReference>
<dbReference type="EMBL" id="QTSU01000002">
    <property type="protein sequence ID" value="RDZ27531.1"/>
    <property type="molecule type" value="Genomic_DNA"/>
</dbReference>
<name>A0A371K0R9_9GAMM</name>
<dbReference type="PANTHER" id="PTHR46546">
    <property type="entry name" value="SHEWANELLA-LIKE PROTEIN PHOSPHATASE 1"/>
    <property type="match status" value="1"/>
</dbReference>
<keyword evidence="3" id="KW-1185">Reference proteome</keyword>
<evidence type="ECO:0000259" key="1">
    <source>
        <dbReference type="Pfam" id="PF00149"/>
    </source>
</evidence>
<comment type="caution">
    <text evidence="2">The sequence shown here is derived from an EMBL/GenBank/DDBJ whole genome shotgun (WGS) entry which is preliminary data.</text>
</comment>
<gene>
    <name evidence="2" type="ORF">DX914_15025</name>
</gene>
<protein>
    <recommendedName>
        <fullName evidence="1">Calcineurin-like phosphoesterase domain-containing protein</fullName>
    </recommendedName>
</protein>
<dbReference type="InterPro" id="IPR029052">
    <property type="entry name" value="Metallo-depent_PP-like"/>
</dbReference>
<feature type="domain" description="Calcineurin-like phosphoesterase" evidence="1">
    <location>
        <begin position="130"/>
        <end position="351"/>
    </location>
</feature>
<sequence>MRRAAKWLTCALLLALATVAGLVVFGGWKLKDGSGNVALGWDADAQRLQWMQRPALDQDGPHVFVDGSGYRVVATRRDGAQWRVHERRLPLQPAPTLTVEVGDPVRTRFEVTLRPTPAAEDGDTPAQPARLLVLSDMEGEFDRYTALLRAQGVVDEKLHWRYGDGHIALVGDFVDRGRDMLPLLWLIYRLDDEARRAGGRVHYVLGNHEQLGLSGRMKYWPRHLVATQAALGEQALFGERSVLGAWLRSKPVIARVGDTLLVHGGISAAFLDRDLDVAAANAVARPHYGTPLDEMPEAAAAVLGRSGVTWYRGMALPDDPKYARDADPSAHLDRALQRYGVRRIAIGHTIVPNVRLQQNGRVLALDLDMHAPDAVAQAALYEDGRWWRVDANGARAPLR</sequence>
<dbReference type="OrthoDB" id="7550081at2"/>
<dbReference type="RefSeq" id="WP_115860086.1">
    <property type="nucleotide sequence ID" value="NZ_QTSU01000002.1"/>
</dbReference>
<dbReference type="Proteomes" id="UP000264492">
    <property type="component" value="Unassembled WGS sequence"/>
</dbReference>
<dbReference type="Pfam" id="PF00149">
    <property type="entry name" value="Metallophos"/>
    <property type="match status" value="1"/>
</dbReference>
<evidence type="ECO:0000313" key="3">
    <source>
        <dbReference type="Proteomes" id="UP000264492"/>
    </source>
</evidence>
<proteinExistence type="predicted"/>
<accession>A0A371K0R9</accession>
<dbReference type="InterPro" id="IPR004843">
    <property type="entry name" value="Calcineurin-like_PHP"/>
</dbReference>
<dbReference type="PANTHER" id="PTHR46546:SF4">
    <property type="entry name" value="SHEWANELLA-LIKE PROTEIN PHOSPHATASE 1"/>
    <property type="match status" value="1"/>
</dbReference>
<dbReference type="GO" id="GO:0016787">
    <property type="term" value="F:hydrolase activity"/>
    <property type="evidence" value="ECO:0007669"/>
    <property type="project" value="InterPro"/>
</dbReference>
<evidence type="ECO:0000313" key="2">
    <source>
        <dbReference type="EMBL" id="RDZ27531.1"/>
    </source>
</evidence>
<dbReference type="SUPFAM" id="SSF56300">
    <property type="entry name" value="Metallo-dependent phosphatases"/>
    <property type="match status" value="1"/>
</dbReference>
<organism evidence="2 3">
    <name type="scientific">Lysobacter silvisoli</name>
    <dbReference type="NCBI Taxonomy" id="2293254"/>
    <lineage>
        <taxon>Bacteria</taxon>
        <taxon>Pseudomonadati</taxon>
        <taxon>Pseudomonadota</taxon>
        <taxon>Gammaproteobacteria</taxon>
        <taxon>Lysobacterales</taxon>
        <taxon>Lysobacteraceae</taxon>
        <taxon>Lysobacter</taxon>
    </lineage>
</organism>